<evidence type="ECO:0000259" key="6">
    <source>
        <dbReference type="PROSITE" id="PS50111"/>
    </source>
</evidence>
<keyword evidence="5" id="KW-1133">Transmembrane helix</keyword>
<comment type="subcellular location">
    <subcellularLocation>
        <location evidence="1">Membrane</location>
    </subcellularLocation>
</comment>
<evidence type="ECO:0000313" key="9">
    <source>
        <dbReference type="Proteomes" id="UP001629953"/>
    </source>
</evidence>
<evidence type="ECO:0000256" key="3">
    <source>
        <dbReference type="ARBA" id="ARBA00029447"/>
    </source>
</evidence>
<keyword evidence="5" id="KW-0812">Transmembrane</keyword>
<comment type="similarity">
    <text evidence="3">Belongs to the methyl-accepting chemotaxis (MCP) protein family.</text>
</comment>
<dbReference type="PANTHER" id="PTHR32089:SF120">
    <property type="entry name" value="METHYL-ACCEPTING CHEMOTAXIS PROTEIN TLPQ"/>
    <property type="match status" value="1"/>
</dbReference>
<dbReference type="CDD" id="cd06225">
    <property type="entry name" value="HAMP"/>
    <property type="match status" value="1"/>
</dbReference>
<dbReference type="SMART" id="SM00304">
    <property type="entry name" value="HAMP"/>
    <property type="match status" value="1"/>
</dbReference>
<dbReference type="Pfam" id="PF00672">
    <property type="entry name" value="HAMP"/>
    <property type="match status" value="1"/>
</dbReference>
<feature type="transmembrane region" description="Helical" evidence="5">
    <location>
        <begin position="198"/>
        <end position="219"/>
    </location>
</feature>
<dbReference type="CDD" id="cd11386">
    <property type="entry name" value="MCP_signal"/>
    <property type="match status" value="1"/>
</dbReference>
<keyword evidence="9" id="KW-1185">Reference proteome</keyword>
<dbReference type="PANTHER" id="PTHR32089">
    <property type="entry name" value="METHYL-ACCEPTING CHEMOTAXIS PROTEIN MCPB"/>
    <property type="match status" value="1"/>
</dbReference>
<accession>A0ABW9G394</accession>
<dbReference type="RefSeq" id="WP_408621847.1">
    <property type="nucleotide sequence ID" value="NZ_JBEQCT010000001.1"/>
</dbReference>
<dbReference type="InterPro" id="IPR003660">
    <property type="entry name" value="HAMP_dom"/>
</dbReference>
<feature type="domain" description="Methyl-accepting transducer" evidence="6">
    <location>
        <begin position="276"/>
        <end position="512"/>
    </location>
</feature>
<sequence length="548" mass="61050">MLFFRDIGFRWKLTIPIGIIILFVLILAGRSLYSENQQAEAISIVTTRELPSLNLVQQADRDFHQAWVAERSLLMLKVGSSNYQAMQKMHQENILQVEQRIKKLDNYNPPDKVKELLAQFWQVYPKWRQMTERIEQERSTDTRAGRSVAVALSYKEGEELFNQSRDYLDQIAALIYEEANSRAKLLEAMHVSFRIGQLTLATIALVLCLWLLVFFPSLITRDLGNIINQIKTLAKGGGDLTQQMAIARRDELGQLGRYLDQFINQLRELVKQVVEHTRDSGDEVQNIGQLSRQASTSQKTQTEMMNQVAQASREMNHSIQSISDRTSEAAELTQQAHHDAMRGQSQVEVTGDSIKVLNESVNNATAAISRIEEVTVKIGSVLTVISGIAEQTNLLALNAAIEAARAGESGRGFAVVADEVRALASKTQHSTDDVKEMISNLDDSVKAAVATMQQAAEQSLQTRDSSEETKHAINAMMVAMVGVKEIAGQIASVTDEQSHSATQMQHYITDMEALAQDSLNQSSNVEQACSKLVAMYHQLNALTGKFKV</sequence>
<evidence type="ECO:0000256" key="5">
    <source>
        <dbReference type="SAM" id="Phobius"/>
    </source>
</evidence>
<organism evidence="8 9">
    <name type="scientific">Celerinatantimonas yamalensis</name>
    <dbReference type="NCBI Taxonomy" id="559956"/>
    <lineage>
        <taxon>Bacteria</taxon>
        <taxon>Pseudomonadati</taxon>
        <taxon>Pseudomonadota</taxon>
        <taxon>Gammaproteobacteria</taxon>
        <taxon>Celerinatantimonadaceae</taxon>
        <taxon>Celerinatantimonas</taxon>
    </lineage>
</organism>
<dbReference type="EMBL" id="JBEQCT010000001">
    <property type="protein sequence ID" value="MFM2483685.1"/>
    <property type="molecule type" value="Genomic_DNA"/>
</dbReference>
<evidence type="ECO:0000256" key="1">
    <source>
        <dbReference type="ARBA" id="ARBA00004370"/>
    </source>
</evidence>
<dbReference type="SMART" id="SM00283">
    <property type="entry name" value="MA"/>
    <property type="match status" value="1"/>
</dbReference>
<feature type="domain" description="HAMP" evidence="7">
    <location>
        <begin position="217"/>
        <end position="271"/>
    </location>
</feature>
<dbReference type="Proteomes" id="UP001629953">
    <property type="component" value="Unassembled WGS sequence"/>
</dbReference>
<gene>
    <name evidence="8" type="ORF">ABUE30_01120</name>
</gene>
<reference evidence="8 9" key="1">
    <citation type="journal article" date="2013" name="Int. J. Syst. Evol. Microbiol.">
        <title>Celerinatantimonas yamalensis sp. nov., a cold-adapted diazotrophic bacterium from a cold permafrost brine.</title>
        <authorList>
            <person name="Shcherbakova V."/>
            <person name="Chuvilskaya N."/>
            <person name="Rivkina E."/>
            <person name="Demidov N."/>
            <person name="Uchaeva V."/>
            <person name="Suetin S."/>
            <person name="Suzina N."/>
            <person name="Gilichinsky D."/>
        </authorList>
    </citation>
    <scope>NUCLEOTIDE SEQUENCE [LARGE SCALE GENOMIC DNA]</scope>
    <source>
        <strain evidence="8 9">C7</strain>
    </source>
</reference>
<dbReference type="InterPro" id="IPR004089">
    <property type="entry name" value="MCPsignal_dom"/>
</dbReference>
<evidence type="ECO:0000313" key="8">
    <source>
        <dbReference type="EMBL" id="MFM2483685.1"/>
    </source>
</evidence>
<keyword evidence="5" id="KW-0472">Membrane</keyword>
<dbReference type="Gene3D" id="1.10.287.950">
    <property type="entry name" value="Methyl-accepting chemotaxis protein"/>
    <property type="match status" value="1"/>
</dbReference>
<evidence type="ECO:0000259" key="7">
    <source>
        <dbReference type="PROSITE" id="PS50885"/>
    </source>
</evidence>
<dbReference type="PROSITE" id="PS50885">
    <property type="entry name" value="HAMP"/>
    <property type="match status" value="1"/>
</dbReference>
<proteinExistence type="inferred from homology"/>
<dbReference type="Pfam" id="PF00015">
    <property type="entry name" value="MCPsignal"/>
    <property type="match status" value="1"/>
</dbReference>
<protein>
    <submittedName>
        <fullName evidence="8">Methyl-accepting chemotaxis protein</fullName>
    </submittedName>
</protein>
<keyword evidence="2 4" id="KW-0807">Transducer</keyword>
<evidence type="ECO:0000256" key="4">
    <source>
        <dbReference type="PROSITE-ProRule" id="PRU00284"/>
    </source>
</evidence>
<feature type="transmembrane region" description="Helical" evidence="5">
    <location>
        <begin position="13"/>
        <end position="33"/>
    </location>
</feature>
<comment type="caution">
    <text evidence="8">The sequence shown here is derived from an EMBL/GenBank/DDBJ whole genome shotgun (WGS) entry which is preliminary data.</text>
</comment>
<dbReference type="PROSITE" id="PS50111">
    <property type="entry name" value="CHEMOTAXIS_TRANSDUC_2"/>
    <property type="match status" value="1"/>
</dbReference>
<dbReference type="SUPFAM" id="SSF58104">
    <property type="entry name" value="Methyl-accepting chemotaxis protein (MCP) signaling domain"/>
    <property type="match status" value="1"/>
</dbReference>
<evidence type="ECO:0000256" key="2">
    <source>
        <dbReference type="ARBA" id="ARBA00023224"/>
    </source>
</evidence>
<name>A0ABW9G394_9GAMM</name>